<dbReference type="Proteomes" id="UP000298781">
    <property type="component" value="Chromosome"/>
</dbReference>
<dbReference type="AlphaFoldDB" id="A0A4D7B373"/>
<protein>
    <submittedName>
        <fullName evidence="2">CoxF protein</fullName>
    </submittedName>
</protein>
<keyword evidence="3" id="KW-1185">Reference proteome</keyword>
<name>A0A4D7B373_9HYPH</name>
<dbReference type="EMBL" id="CP039690">
    <property type="protein sequence ID" value="QCI65735.1"/>
    <property type="molecule type" value="Genomic_DNA"/>
</dbReference>
<dbReference type="RefSeq" id="WP_136961181.1">
    <property type="nucleotide sequence ID" value="NZ_CP039690.1"/>
</dbReference>
<keyword evidence="1" id="KW-0472">Membrane</keyword>
<evidence type="ECO:0000313" key="3">
    <source>
        <dbReference type="Proteomes" id="UP000298781"/>
    </source>
</evidence>
<organism evidence="2 3">
    <name type="scientific">Phreatobacter stygius</name>
    <dbReference type="NCBI Taxonomy" id="1940610"/>
    <lineage>
        <taxon>Bacteria</taxon>
        <taxon>Pseudomonadati</taxon>
        <taxon>Pseudomonadota</taxon>
        <taxon>Alphaproteobacteria</taxon>
        <taxon>Hyphomicrobiales</taxon>
        <taxon>Phreatobacteraceae</taxon>
        <taxon>Phreatobacter</taxon>
    </lineage>
</organism>
<feature type="transmembrane region" description="Helical" evidence="1">
    <location>
        <begin position="25"/>
        <end position="44"/>
    </location>
</feature>
<dbReference type="OrthoDB" id="8243434at2"/>
<gene>
    <name evidence="2" type="ORF">E8M01_16865</name>
</gene>
<sequence>MATEDREPGIILTDEEKKRRRQRNVAIALALTALCVLFWAVTLVKGPAMFNRPM</sequence>
<evidence type="ECO:0000313" key="2">
    <source>
        <dbReference type="EMBL" id="QCI65735.1"/>
    </source>
</evidence>
<proteinExistence type="predicted"/>
<dbReference type="KEGG" id="pstg:E8M01_16865"/>
<evidence type="ECO:0000256" key="1">
    <source>
        <dbReference type="SAM" id="Phobius"/>
    </source>
</evidence>
<keyword evidence="1" id="KW-0812">Transmembrane</keyword>
<keyword evidence="1" id="KW-1133">Transmembrane helix</keyword>
<accession>A0A4D7B373</accession>
<reference evidence="2 3" key="1">
    <citation type="submission" date="2019-04" db="EMBL/GenBank/DDBJ databases">
        <title>Phreatobacter aquaticus sp. nov.</title>
        <authorList>
            <person name="Choi A."/>
        </authorList>
    </citation>
    <scope>NUCLEOTIDE SEQUENCE [LARGE SCALE GENOMIC DNA]</scope>
    <source>
        <strain evidence="2 3">KCTC 52518</strain>
    </source>
</reference>